<evidence type="ECO:0000259" key="4">
    <source>
        <dbReference type="PROSITE" id="PS50949"/>
    </source>
</evidence>
<dbReference type="GO" id="GO:0003700">
    <property type="term" value="F:DNA-binding transcription factor activity"/>
    <property type="evidence" value="ECO:0007669"/>
    <property type="project" value="InterPro"/>
</dbReference>
<dbReference type="Pfam" id="PF07702">
    <property type="entry name" value="UTRA"/>
    <property type="match status" value="1"/>
</dbReference>
<dbReference type="PROSITE" id="PS50949">
    <property type="entry name" value="HTH_GNTR"/>
    <property type="match status" value="1"/>
</dbReference>
<feature type="domain" description="HTH gntR-type" evidence="4">
    <location>
        <begin position="33"/>
        <end position="101"/>
    </location>
</feature>
<protein>
    <submittedName>
        <fullName evidence="5">GntR family transcriptional regulator</fullName>
    </submittedName>
</protein>
<proteinExistence type="predicted"/>
<dbReference type="Pfam" id="PF00392">
    <property type="entry name" value="GntR"/>
    <property type="match status" value="1"/>
</dbReference>
<keyword evidence="1" id="KW-0805">Transcription regulation</keyword>
<accession>A0A418VZF5</accession>
<dbReference type="PRINTS" id="PR00035">
    <property type="entry name" value="HTHGNTR"/>
</dbReference>
<dbReference type="InterPro" id="IPR036390">
    <property type="entry name" value="WH_DNA-bd_sf"/>
</dbReference>
<dbReference type="GO" id="GO:0045892">
    <property type="term" value="P:negative regulation of DNA-templated transcription"/>
    <property type="evidence" value="ECO:0007669"/>
    <property type="project" value="TreeGrafter"/>
</dbReference>
<dbReference type="Gene3D" id="3.40.1410.10">
    <property type="entry name" value="Chorismate lyase-like"/>
    <property type="match status" value="1"/>
</dbReference>
<name>A0A418VZF5_9PROT</name>
<dbReference type="AlphaFoldDB" id="A0A418VZF5"/>
<dbReference type="PANTHER" id="PTHR44846:SF1">
    <property type="entry name" value="MANNOSYL-D-GLYCERATE TRANSPORT_METABOLISM SYSTEM REPRESSOR MNGR-RELATED"/>
    <property type="match status" value="1"/>
</dbReference>
<evidence type="ECO:0000256" key="1">
    <source>
        <dbReference type="ARBA" id="ARBA00023015"/>
    </source>
</evidence>
<keyword evidence="2" id="KW-0238">DNA-binding</keyword>
<evidence type="ECO:0000256" key="3">
    <source>
        <dbReference type="ARBA" id="ARBA00023163"/>
    </source>
</evidence>
<evidence type="ECO:0000313" key="6">
    <source>
        <dbReference type="Proteomes" id="UP000283458"/>
    </source>
</evidence>
<dbReference type="Gene3D" id="1.10.10.10">
    <property type="entry name" value="Winged helix-like DNA-binding domain superfamily/Winged helix DNA-binding domain"/>
    <property type="match status" value="1"/>
</dbReference>
<dbReference type="CDD" id="cd07377">
    <property type="entry name" value="WHTH_GntR"/>
    <property type="match status" value="1"/>
</dbReference>
<keyword evidence="6" id="KW-1185">Reference proteome</keyword>
<dbReference type="PANTHER" id="PTHR44846">
    <property type="entry name" value="MANNOSYL-D-GLYCERATE TRANSPORT/METABOLISM SYSTEM REPRESSOR MNGR-RELATED"/>
    <property type="match status" value="1"/>
</dbReference>
<gene>
    <name evidence="5" type="ORF">D3877_00085</name>
</gene>
<dbReference type="GO" id="GO:0003677">
    <property type="term" value="F:DNA binding"/>
    <property type="evidence" value="ECO:0007669"/>
    <property type="project" value="UniProtKB-KW"/>
</dbReference>
<dbReference type="InterPro" id="IPR000524">
    <property type="entry name" value="Tscrpt_reg_HTH_GntR"/>
</dbReference>
<evidence type="ECO:0000256" key="2">
    <source>
        <dbReference type="ARBA" id="ARBA00023125"/>
    </source>
</evidence>
<dbReference type="SMART" id="SM00345">
    <property type="entry name" value="HTH_GNTR"/>
    <property type="match status" value="1"/>
</dbReference>
<dbReference type="SMART" id="SM00866">
    <property type="entry name" value="UTRA"/>
    <property type="match status" value="1"/>
</dbReference>
<dbReference type="OrthoDB" id="7173258at2"/>
<dbReference type="InterPro" id="IPR011663">
    <property type="entry name" value="UTRA"/>
</dbReference>
<organism evidence="5 6">
    <name type="scientific">Azospirillum cavernae</name>
    <dbReference type="NCBI Taxonomy" id="2320860"/>
    <lineage>
        <taxon>Bacteria</taxon>
        <taxon>Pseudomonadati</taxon>
        <taxon>Pseudomonadota</taxon>
        <taxon>Alphaproteobacteria</taxon>
        <taxon>Rhodospirillales</taxon>
        <taxon>Azospirillaceae</taxon>
        <taxon>Azospirillum</taxon>
    </lineage>
</organism>
<reference evidence="5 6" key="1">
    <citation type="submission" date="2018-09" db="EMBL/GenBank/DDBJ databases">
        <authorList>
            <person name="Zhu H."/>
        </authorList>
    </citation>
    <scope>NUCLEOTIDE SEQUENCE [LARGE SCALE GENOMIC DNA]</scope>
    <source>
        <strain evidence="5 6">K2W22B-5</strain>
    </source>
</reference>
<dbReference type="RefSeq" id="WP_119828790.1">
    <property type="nucleotide sequence ID" value="NZ_QYUL01000001.1"/>
</dbReference>
<dbReference type="SUPFAM" id="SSF64288">
    <property type="entry name" value="Chorismate lyase-like"/>
    <property type="match status" value="1"/>
</dbReference>
<dbReference type="InterPro" id="IPR028978">
    <property type="entry name" value="Chorismate_lyase_/UTRA_dom_sf"/>
</dbReference>
<dbReference type="EMBL" id="QYUL01000001">
    <property type="protein sequence ID" value="RJF83146.1"/>
    <property type="molecule type" value="Genomic_DNA"/>
</dbReference>
<evidence type="ECO:0000313" key="5">
    <source>
        <dbReference type="EMBL" id="RJF83146.1"/>
    </source>
</evidence>
<keyword evidence="3" id="KW-0804">Transcription</keyword>
<dbReference type="InterPro" id="IPR036388">
    <property type="entry name" value="WH-like_DNA-bd_sf"/>
</dbReference>
<sequence length="278" mass="29986">MRSPARNAAPAAAPAAIVEPLFDNQAVSSARALPLYMQLAQHLRQLIIGGAINDRDALPAERDLAERFSVSRVTVRKALQSLTDEGLLQQRQGAGTFVSAPPRVEQPLSVLTSFTEDMQSRGLTAGSVWLDRTTGTASSDEALILGLSLGERVSRLRRIRLANGVPMAIENSVVPSRFLPDPGAVSGSLYDVLRARGHIPHRALQRLSATSLTEDQARLLDTQPGSPALHIERRTFLPTGGMVELVRSSYRGDAYDFVVELQLSAPPIPSRHDSEAGS</sequence>
<comment type="caution">
    <text evidence="5">The sequence shown here is derived from an EMBL/GenBank/DDBJ whole genome shotgun (WGS) entry which is preliminary data.</text>
</comment>
<dbReference type="Proteomes" id="UP000283458">
    <property type="component" value="Unassembled WGS sequence"/>
</dbReference>
<dbReference type="InterPro" id="IPR050679">
    <property type="entry name" value="Bact_HTH_transcr_reg"/>
</dbReference>
<dbReference type="SUPFAM" id="SSF46785">
    <property type="entry name" value="Winged helix' DNA-binding domain"/>
    <property type="match status" value="1"/>
</dbReference>